<keyword evidence="6" id="KW-1185">Reference proteome</keyword>
<keyword evidence="2" id="KW-0680">Restriction system</keyword>
<proteinExistence type="inferred from homology"/>
<protein>
    <recommendedName>
        <fullName evidence="4">Type I restriction modification DNA specificity domain-containing protein</fullName>
    </recommendedName>
</protein>
<evidence type="ECO:0000256" key="3">
    <source>
        <dbReference type="ARBA" id="ARBA00023125"/>
    </source>
</evidence>
<dbReference type="InterPro" id="IPR044946">
    <property type="entry name" value="Restrct_endonuc_typeI_TRD_sf"/>
</dbReference>
<dbReference type="AlphaFoldDB" id="A0A6G6GJS5"/>
<gene>
    <name evidence="5" type="ORF">G5B37_04265</name>
</gene>
<evidence type="ECO:0000256" key="2">
    <source>
        <dbReference type="ARBA" id="ARBA00022747"/>
    </source>
</evidence>
<feature type="domain" description="Type I restriction modification DNA specificity" evidence="4">
    <location>
        <begin position="13"/>
        <end position="173"/>
    </location>
</feature>
<dbReference type="PANTHER" id="PTHR43140:SF1">
    <property type="entry name" value="TYPE I RESTRICTION ENZYME ECOKI SPECIFICITY SUBUNIT"/>
    <property type="match status" value="1"/>
</dbReference>
<dbReference type="GO" id="GO:0009307">
    <property type="term" value="P:DNA restriction-modification system"/>
    <property type="evidence" value="ECO:0007669"/>
    <property type="project" value="UniProtKB-KW"/>
</dbReference>
<evidence type="ECO:0000313" key="6">
    <source>
        <dbReference type="Proteomes" id="UP000505306"/>
    </source>
</evidence>
<dbReference type="PANTHER" id="PTHR43140">
    <property type="entry name" value="TYPE-1 RESTRICTION ENZYME ECOKI SPECIFICITY PROTEIN"/>
    <property type="match status" value="1"/>
</dbReference>
<dbReference type="InterPro" id="IPR000055">
    <property type="entry name" value="Restrct_endonuc_typeI_TRD"/>
</dbReference>
<reference evidence="5 6" key="1">
    <citation type="submission" date="2020-02" db="EMBL/GenBank/DDBJ databases">
        <title>Complete genome sequence of Flavobacteriaceae bacterium.</title>
        <authorList>
            <person name="Kim S.-J."/>
            <person name="Kim Y.-S."/>
            <person name="Kim K.-H."/>
        </authorList>
    </citation>
    <scope>NUCLEOTIDE SEQUENCE [LARGE SCALE GENOMIC DNA]</scope>
    <source>
        <strain evidence="5 6">RR4-40</strain>
    </source>
</reference>
<dbReference type="EMBL" id="CP049057">
    <property type="protein sequence ID" value="QIE58802.1"/>
    <property type="molecule type" value="Genomic_DNA"/>
</dbReference>
<dbReference type="CDD" id="cd17261">
    <property type="entry name" value="RMtype1_S_EcoKI-TRD2-CR2_like"/>
    <property type="match status" value="1"/>
</dbReference>
<evidence type="ECO:0000259" key="4">
    <source>
        <dbReference type="Pfam" id="PF01420"/>
    </source>
</evidence>
<name>A0A6G6GJS5_9FLAO</name>
<evidence type="ECO:0000313" key="5">
    <source>
        <dbReference type="EMBL" id="QIE58802.1"/>
    </source>
</evidence>
<comment type="similarity">
    <text evidence="1">Belongs to the type-I restriction system S methylase family.</text>
</comment>
<dbReference type="Pfam" id="PF01420">
    <property type="entry name" value="Methylase_S"/>
    <property type="match status" value="2"/>
</dbReference>
<organism evidence="5 6">
    <name type="scientific">Rasiella rasia</name>
    <dbReference type="NCBI Taxonomy" id="2744027"/>
    <lineage>
        <taxon>Bacteria</taxon>
        <taxon>Pseudomonadati</taxon>
        <taxon>Bacteroidota</taxon>
        <taxon>Flavobacteriia</taxon>
        <taxon>Flavobacteriales</taxon>
        <taxon>Flavobacteriaceae</taxon>
        <taxon>Rasiella</taxon>
    </lineage>
</organism>
<dbReference type="GO" id="GO:0003677">
    <property type="term" value="F:DNA binding"/>
    <property type="evidence" value="ECO:0007669"/>
    <property type="project" value="UniProtKB-KW"/>
</dbReference>
<dbReference type="InterPro" id="IPR051212">
    <property type="entry name" value="Type-I_RE_S_subunit"/>
</dbReference>
<dbReference type="Proteomes" id="UP000505306">
    <property type="component" value="Chromosome"/>
</dbReference>
<keyword evidence="3" id="KW-0238">DNA-binding</keyword>
<sequence>MKEDWIECEANLLGDLIRGINYKKPQSADIAKDNFLPILRANNINENHLNFDNLKYVEEELVKEEQKILSGDIIFAMSSGSKHLVGKSAQAKDNYNLSFGAFCSVFRPNENINSKFIQCYFHSSTFRGIISKASKGSNINNLKREHILNAEIPLPPLPIQKTIVKKIEELFSSLDSGIADLKKAQNQLVIYRQAVLSSCFPKNKKIEISELVDNLSQGWSPKCINQNSTDPTEWAVIKTSAIQAGKFVEIENKILPDTLEPREQHEIKKGDILITRAGPRVRVGICCLVKQTRPKLINCDKVYRIGINQELVTPEYFEYALNSPEILSEIEIMKSGSSDSGLNLTQKAFLKLEIPICSKEAQHQIVSDIESRLSVCDTVEKDIADSLEKAQALRQSILKKAFEGKLLSEEEIAACKAHPEYEPAGDLLERIKAEKLKK</sequence>
<dbReference type="KEGG" id="mgel:G5B37_04265"/>
<accession>A0A6G6GJS5</accession>
<evidence type="ECO:0000256" key="1">
    <source>
        <dbReference type="ARBA" id="ARBA00010923"/>
    </source>
</evidence>
<dbReference type="REBASE" id="391354">
    <property type="entry name" value="S.FbaRR440ORF4255P"/>
</dbReference>
<dbReference type="SUPFAM" id="SSF116734">
    <property type="entry name" value="DNA methylase specificity domain"/>
    <property type="match status" value="2"/>
</dbReference>
<dbReference type="CDD" id="cd17252">
    <property type="entry name" value="RMtype1_S_EcoKI-TRD1-CR1_like"/>
    <property type="match status" value="1"/>
</dbReference>
<dbReference type="Gene3D" id="3.90.220.20">
    <property type="entry name" value="DNA methylase specificity domains"/>
    <property type="match status" value="2"/>
</dbReference>
<dbReference type="RefSeq" id="WP_164678830.1">
    <property type="nucleotide sequence ID" value="NZ_CP049057.1"/>
</dbReference>
<feature type="domain" description="Type I restriction modification DNA specificity" evidence="4">
    <location>
        <begin position="227"/>
        <end position="388"/>
    </location>
</feature>